<evidence type="ECO:0000313" key="1">
    <source>
        <dbReference type="EMBL" id="MBD2778789.1"/>
    </source>
</evidence>
<dbReference type="RefSeq" id="WP_190838881.1">
    <property type="nucleotide sequence ID" value="NZ_CAWPPI010000134.1"/>
</dbReference>
<dbReference type="AlphaFoldDB" id="A0A8J6XUI7"/>
<gene>
    <name evidence="1" type="ORF">ICL16_43790</name>
</gene>
<dbReference type="EMBL" id="JACXAE010000134">
    <property type="protein sequence ID" value="MBD2778789.1"/>
    <property type="molecule type" value="Genomic_DNA"/>
</dbReference>
<organism evidence="1 2">
    <name type="scientific">Iningainema tapete BLCC-T55</name>
    <dbReference type="NCBI Taxonomy" id="2748662"/>
    <lineage>
        <taxon>Bacteria</taxon>
        <taxon>Bacillati</taxon>
        <taxon>Cyanobacteriota</taxon>
        <taxon>Cyanophyceae</taxon>
        <taxon>Nostocales</taxon>
        <taxon>Scytonemataceae</taxon>
        <taxon>Iningainema tapete</taxon>
    </lineage>
</organism>
<protein>
    <submittedName>
        <fullName evidence="1">Uncharacterized protein</fullName>
    </submittedName>
</protein>
<comment type="caution">
    <text evidence="1">The sequence shown here is derived from an EMBL/GenBank/DDBJ whole genome shotgun (WGS) entry which is preliminary data.</text>
</comment>
<accession>A0A8J6XUI7</accession>
<name>A0A8J6XUI7_9CYAN</name>
<proteinExistence type="predicted"/>
<evidence type="ECO:0000313" key="2">
    <source>
        <dbReference type="Proteomes" id="UP000629098"/>
    </source>
</evidence>
<keyword evidence="2" id="KW-1185">Reference proteome</keyword>
<dbReference type="Proteomes" id="UP000629098">
    <property type="component" value="Unassembled WGS sequence"/>
</dbReference>
<sequence>MTTANQSTTQTTNITDLVVNSKKNCYHLFSQRMTEIQNTGVNTELKPGIHVIRIRKGSFDYVKGDVQKGEPIVMLWIYGGKFKNLKTNIEVPAGWSTLNGYDDTLTLAVSETSTLCAFFFDVEVGDNDGDVTVSVIKVGELNDLD</sequence>
<reference evidence="1" key="1">
    <citation type="submission" date="2020-09" db="EMBL/GenBank/DDBJ databases">
        <title>Iningainema tapete sp. nov. (Scytonemataceae, Cyanobacteria) from greenhouses in central Florida (USA) produces two types of nodularin with biosynthetic potential for microcystin-LR and anabaenopeptins.</title>
        <authorList>
            <person name="Berthold D.E."/>
            <person name="Lefler F.W."/>
            <person name="Huang I.-S."/>
            <person name="Abdulla H."/>
            <person name="Zimba P.V."/>
            <person name="Laughinghouse H.D. IV."/>
        </authorList>
    </citation>
    <scope>NUCLEOTIDE SEQUENCE</scope>
    <source>
        <strain evidence="1">BLCCT55</strain>
    </source>
</reference>